<dbReference type="InterPro" id="IPR003115">
    <property type="entry name" value="ParB_N"/>
</dbReference>
<dbReference type="eggNOG" id="COG1475">
    <property type="taxonomic scope" value="Bacteria"/>
</dbReference>
<dbReference type="SUPFAM" id="SSF110849">
    <property type="entry name" value="ParB/Sulfiredoxin"/>
    <property type="match status" value="1"/>
</dbReference>
<dbReference type="CDD" id="cd16403">
    <property type="entry name" value="ParB_N_like_MT"/>
    <property type="match status" value="1"/>
</dbReference>
<dbReference type="Proteomes" id="UP000000954">
    <property type="component" value="Chromosome"/>
</dbReference>
<keyword evidence="3" id="KW-1185">Reference proteome</keyword>
<dbReference type="AlphaFoldDB" id="C7MM70"/>
<accession>C7MM70</accession>
<sequence length="410" mass="45910">MRPQPDLEIHTAAVSDLVPYAHNAKLHSQLQVGQIADSMREFGNCDPIAVWHNPQGDMEIVEGHGRVLALQRLGIDTCPVIYLDHLSDEQRRAYTHVHNQLTLNSSFDMSVLESDLDSLDFDWGSFGFDDGESWFENRKKWDDQKGDSAEHDAFVEKFENKKTTDDCYTPDNVYEAVAKWVTSEYNIDRASMVRPFYPGGDYESYSYPEGCCVVDNPPFSILAEILKFYCKNGMRFFLFAPTLTLFSPTQPELCYLPCGAQVVYENKANVNTSFITNLDEARIRTVPTLYEAIETANKANIKEESKELASYEYPNEVVAAAQAARLSKYGIELSIAKDECVKVTALDAQKEEGKAIFGGGFLVSKQAAAKQAIASEAAAKRAAVKEVTYWELSERERAIIEKLGGAHAED</sequence>
<gene>
    <name evidence="2" type="ordered locus">Ccur_02830</name>
</gene>
<dbReference type="HOGENOM" id="CLU_670339_0_0_11"/>
<evidence type="ECO:0000259" key="1">
    <source>
        <dbReference type="SMART" id="SM00470"/>
    </source>
</evidence>
<proteinExistence type="predicted"/>
<evidence type="ECO:0000313" key="2">
    <source>
        <dbReference type="EMBL" id="ACU94010.1"/>
    </source>
</evidence>
<reference evidence="2 3" key="1">
    <citation type="journal article" date="2009" name="Stand. Genomic Sci.">
        <title>Complete genome sequence of Cryptobacterium curtum type strain (12-3).</title>
        <authorList>
            <person name="Mavrommatis K."/>
            <person name="Pukall R."/>
            <person name="Rohde C."/>
            <person name="Chen F."/>
            <person name="Sims D."/>
            <person name="Brettin T."/>
            <person name="Kuske C."/>
            <person name="Detter J.C."/>
            <person name="Han C."/>
            <person name="Lapidus A."/>
            <person name="Copeland A."/>
            <person name="Glavina Del Rio T."/>
            <person name="Nolan M."/>
            <person name="Lucas S."/>
            <person name="Tice H."/>
            <person name="Cheng J.F."/>
            <person name="Bruce D."/>
            <person name="Goodwin L."/>
            <person name="Pitluck S."/>
            <person name="Ovchinnikova G."/>
            <person name="Pati A."/>
            <person name="Ivanova N."/>
            <person name="Chen A."/>
            <person name="Palaniappan K."/>
            <person name="Chain P."/>
            <person name="D'haeseleer P."/>
            <person name="Goker M."/>
            <person name="Bristow J."/>
            <person name="Eisen J.A."/>
            <person name="Markowitz V."/>
            <person name="Hugenholtz P."/>
            <person name="Rohde M."/>
            <person name="Klenk H.P."/>
            <person name="Kyrpides N.C."/>
        </authorList>
    </citation>
    <scope>NUCLEOTIDE SEQUENCE [LARGE SCALE GENOMIC DNA]</scope>
    <source>
        <strain evidence="3">ATCC 700683 / DSM 15641 / 12-3</strain>
    </source>
</reference>
<feature type="domain" description="ParB-like N-terminal" evidence="1">
    <location>
        <begin position="10"/>
        <end position="100"/>
    </location>
</feature>
<organism evidence="2 3">
    <name type="scientific">Cryptobacterium curtum (strain ATCC 700683 / DSM 15641 / CCUG 43107 / 12-3)</name>
    <dbReference type="NCBI Taxonomy" id="469378"/>
    <lineage>
        <taxon>Bacteria</taxon>
        <taxon>Bacillati</taxon>
        <taxon>Actinomycetota</taxon>
        <taxon>Coriobacteriia</taxon>
        <taxon>Eggerthellales</taxon>
        <taxon>Eggerthellaceae</taxon>
        <taxon>Cryptobacterium</taxon>
    </lineage>
</organism>
<dbReference type="Pfam" id="PF02195">
    <property type="entry name" value="ParB_N"/>
    <property type="match status" value="1"/>
</dbReference>
<dbReference type="OrthoDB" id="3196661at2"/>
<dbReference type="STRING" id="469378.Ccur_02830"/>
<evidence type="ECO:0000313" key="3">
    <source>
        <dbReference type="Proteomes" id="UP000000954"/>
    </source>
</evidence>
<dbReference type="KEGG" id="ccu:Ccur_02830"/>
<dbReference type="EMBL" id="CP001682">
    <property type="protein sequence ID" value="ACU94010.1"/>
    <property type="molecule type" value="Genomic_DNA"/>
</dbReference>
<name>C7MM70_CRYCD</name>
<protein>
    <submittedName>
        <fullName evidence="2">ParB-like nuclease</fullName>
    </submittedName>
</protein>
<dbReference type="SMART" id="SM00470">
    <property type="entry name" value="ParB"/>
    <property type="match status" value="1"/>
</dbReference>
<dbReference type="Gene3D" id="3.90.1530.10">
    <property type="entry name" value="Conserved hypothetical protein from pyrococcus furiosus pfu- 392566-001, ParB domain"/>
    <property type="match status" value="1"/>
</dbReference>
<dbReference type="InterPro" id="IPR036086">
    <property type="entry name" value="ParB/Sulfiredoxin_sf"/>
</dbReference>